<comment type="caution">
    <text evidence="4">The sequence shown here is derived from an EMBL/GenBank/DDBJ whole genome shotgun (WGS) entry which is preliminary data.</text>
</comment>
<dbReference type="AlphaFoldDB" id="A0A4V3CYF0"/>
<keyword evidence="2" id="KW-0804">Transcription</keyword>
<sequence length="213" mass="21084">MTDLRGWGTSVPHLLPDAVVAYVDGELSPSSHDRASAHVAGCAFCAAEVTAQRQARAAVRAADTPCTPAGLLAALRAIPQHVDLPSAPDNLAVSDDGQLVVVQRPDAVSPLGSSAALGSSAPLGHGSAVLGQRPKSGRALPGRAAQGAGVVVSGLVLGALALVTPGSGTPQESVPGPQGEVRPAAVFGVAQPATRPQTRAAAMAVALRDAKAS</sequence>
<keyword evidence="5" id="KW-1185">Reference proteome</keyword>
<accession>A0A4V3CYF0</accession>
<dbReference type="RefSeq" id="WP_133852816.1">
    <property type="nucleotide sequence ID" value="NZ_SNXZ01000006.1"/>
</dbReference>
<proteinExistence type="predicted"/>
<gene>
    <name evidence="4" type="ORF">EV186_106212</name>
</gene>
<dbReference type="InterPro" id="IPR041916">
    <property type="entry name" value="Anti_sigma_zinc_sf"/>
</dbReference>
<name>A0A4V3CYF0_LABRH</name>
<organism evidence="4 5">
    <name type="scientific">Labedaea rhizosphaerae</name>
    <dbReference type="NCBI Taxonomy" id="598644"/>
    <lineage>
        <taxon>Bacteria</taxon>
        <taxon>Bacillati</taxon>
        <taxon>Actinomycetota</taxon>
        <taxon>Actinomycetes</taxon>
        <taxon>Pseudonocardiales</taxon>
        <taxon>Pseudonocardiaceae</taxon>
        <taxon>Labedaea</taxon>
    </lineage>
</organism>
<dbReference type="Pfam" id="PF13490">
    <property type="entry name" value="zf-HC2"/>
    <property type="match status" value="1"/>
</dbReference>
<reference evidence="4 5" key="1">
    <citation type="submission" date="2019-03" db="EMBL/GenBank/DDBJ databases">
        <title>Genomic Encyclopedia of Type Strains, Phase IV (KMG-IV): sequencing the most valuable type-strain genomes for metagenomic binning, comparative biology and taxonomic classification.</title>
        <authorList>
            <person name="Goeker M."/>
        </authorList>
    </citation>
    <scope>NUCLEOTIDE SEQUENCE [LARGE SCALE GENOMIC DNA]</scope>
    <source>
        <strain evidence="4 5">DSM 45361</strain>
    </source>
</reference>
<protein>
    <submittedName>
        <fullName evidence="4">Putative zinc finger protein</fullName>
    </submittedName>
</protein>
<evidence type="ECO:0000313" key="4">
    <source>
        <dbReference type="EMBL" id="TDP93818.1"/>
    </source>
</evidence>
<evidence type="ECO:0000256" key="1">
    <source>
        <dbReference type="ARBA" id="ARBA00023015"/>
    </source>
</evidence>
<dbReference type="InterPro" id="IPR027383">
    <property type="entry name" value="Znf_put"/>
</dbReference>
<keyword evidence="1" id="KW-0805">Transcription regulation</keyword>
<dbReference type="Proteomes" id="UP000295444">
    <property type="component" value="Unassembled WGS sequence"/>
</dbReference>
<evidence type="ECO:0000313" key="5">
    <source>
        <dbReference type="Proteomes" id="UP000295444"/>
    </source>
</evidence>
<evidence type="ECO:0000259" key="3">
    <source>
        <dbReference type="Pfam" id="PF13490"/>
    </source>
</evidence>
<feature type="domain" description="Putative zinc-finger" evidence="3">
    <location>
        <begin position="19"/>
        <end position="43"/>
    </location>
</feature>
<evidence type="ECO:0000256" key="2">
    <source>
        <dbReference type="ARBA" id="ARBA00023163"/>
    </source>
</evidence>
<dbReference type="OrthoDB" id="4775043at2"/>
<dbReference type="Gene3D" id="1.10.10.1320">
    <property type="entry name" value="Anti-sigma factor, zinc-finger domain"/>
    <property type="match status" value="1"/>
</dbReference>
<dbReference type="EMBL" id="SNXZ01000006">
    <property type="protein sequence ID" value="TDP93818.1"/>
    <property type="molecule type" value="Genomic_DNA"/>
</dbReference>